<feature type="domain" description="Metallo-beta-lactamase" evidence="3">
    <location>
        <begin position="48"/>
        <end position="231"/>
    </location>
</feature>
<dbReference type="InterPro" id="IPR050855">
    <property type="entry name" value="NDM-1-like"/>
</dbReference>
<evidence type="ECO:0000313" key="4">
    <source>
        <dbReference type="EMBL" id="EAR61876.1"/>
    </source>
</evidence>
<gene>
    <name evidence="4" type="ORF">MED92_02973</name>
</gene>
<dbReference type="AlphaFoldDB" id="A0A7U8C713"/>
<comment type="similarity">
    <text evidence="1">Belongs to the metallo-beta-lactamase superfamily. Class-B beta-lactamase family.</text>
</comment>
<dbReference type="Gene3D" id="3.60.15.10">
    <property type="entry name" value="Ribonuclease Z/Hydroxyacylglutathione hydrolase-like"/>
    <property type="match status" value="1"/>
</dbReference>
<dbReference type="EMBL" id="AAOW01000005">
    <property type="protein sequence ID" value="EAR61876.1"/>
    <property type="molecule type" value="Genomic_DNA"/>
</dbReference>
<dbReference type="PANTHER" id="PTHR42951">
    <property type="entry name" value="METALLO-BETA-LACTAMASE DOMAIN-CONTAINING"/>
    <property type="match status" value="1"/>
</dbReference>
<feature type="signal peptide" evidence="2">
    <location>
        <begin position="1"/>
        <end position="22"/>
    </location>
</feature>
<evidence type="ECO:0000256" key="1">
    <source>
        <dbReference type="ARBA" id="ARBA00005250"/>
    </source>
</evidence>
<evidence type="ECO:0000313" key="5">
    <source>
        <dbReference type="Proteomes" id="UP000002171"/>
    </source>
</evidence>
<dbReference type="PANTHER" id="PTHR42951:SF4">
    <property type="entry name" value="ACYL-COENZYME A THIOESTERASE MBLAC2"/>
    <property type="match status" value="1"/>
</dbReference>
<organism evidence="4 5">
    <name type="scientific">Neptuniibacter caesariensis</name>
    <dbReference type="NCBI Taxonomy" id="207954"/>
    <lineage>
        <taxon>Bacteria</taxon>
        <taxon>Pseudomonadati</taxon>
        <taxon>Pseudomonadota</taxon>
        <taxon>Gammaproteobacteria</taxon>
        <taxon>Oceanospirillales</taxon>
        <taxon>Oceanospirillaceae</taxon>
        <taxon>Neptuniibacter</taxon>
    </lineage>
</organism>
<dbReference type="InterPro" id="IPR001279">
    <property type="entry name" value="Metallo-B-lactamas"/>
</dbReference>
<protein>
    <submittedName>
        <fullName evidence="4">Zn-dependent hydrolase, glyoxylase family protein</fullName>
    </submittedName>
</protein>
<dbReference type="RefSeq" id="WP_007022611.1">
    <property type="nucleotide sequence ID" value="NZ_CH724127.1"/>
</dbReference>
<keyword evidence="2" id="KW-0732">Signal</keyword>
<dbReference type="SUPFAM" id="SSF56281">
    <property type="entry name" value="Metallo-hydrolase/oxidoreductase"/>
    <property type="match status" value="1"/>
</dbReference>
<dbReference type="OrthoDB" id="9769598at2"/>
<proteinExistence type="inferred from homology"/>
<dbReference type="InterPro" id="IPR036866">
    <property type="entry name" value="RibonucZ/Hydroxyglut_hydro"/>
</dbReference>
<evidence type="ECO:0000256" key="2">
    <source>
        <dbReference type="SAM" id="SignalP"/>
    </source>
</evidence>
<dbReference type="CDD" id="cd16282">
    <property type="entry name" value="metallo-hydrolase-like_MBL-fold"/>
    <property type="match status" value="1"/>
</dbReference>
<name>A0A7U8C713_NEPCE</name>
<accession>A0A7U8C713</accession>
<dbReference type="GO" id="GO:0017001">
    <property type="term" value="P:antibiotic catabolic process"/>
    <property type="evidence" value="ECO:0007669"/>
    <property type="project" value="UniProtKB-ARBA"/>
</dbReference>
<dbReference type="GO" id="GO:0016787">
    <property type="term" value="F:hydrolase activity"/>
    <property type="evidence" value="ECO:0007669"/>
    <property type="project" value="UniProtKB-KW"/>
</dbReference>
<keyword evidence="5" id="KW-1185">Reference proteome</keyword>
<comment type="caution">
    <text evidence="4">The sequence shown here is derived from an EMBL/GenBank/DDBJ whole genome shotgun (WGS) entry which is preliminary data.</text>
</comment>
<reference evidence="4 5" key="1">
    <citation type="submission" date="2006-02" db="EMBL/GenBank/DDBJ databases">
        <authorList>
            <person name="Pinhassi J."/>
            <person name="Pedros-Alio C."/>
            <person name="Ferriera S."/>
            <person name="Johnson J."/>
            <person name="Kravitz S."/>
            <person name="Halpern A."/>
            <person name="Remington K."/>
            <person name="Beeson K."/>
            <person name="Tran B."/>
            <person name="Rogers Y.-H."/>
            <person name="Friedman R."/>
            <person name="Venter J.C."/>
        </authorList>
    </citation>
    <scope>NUCLEOTIDE SEQUENCE [LARGE SCALE GENOMIC DNA]</scope>
    <source>
        <strain evidence="4 5">MED92</strain>
    </source>
</reference>
<dbReference type="SMART" id="SM00849">
    <property type="entry name" value="Lactamase_B"/>
    <property type="match status" value="1"/>
</dbReference>
<sequence>MSFAKTLSVLLLSSAFCLSANAENHHKQGPSFKHEALTDNISLLKGRGGNIGILVGDQGILMIDDDYRNMSAGLQEALKKYGGENKLTYIINTHWHGDHTEGNHHFGHHAQIIAHDKVRERLLTSQEVKLFNMKTEPYPEHALPSITYQQALTLHINDEEVQLVHLPGGHTDGDSVVFFKKANVVHMGDHYFNGFFPFVDIQNGGSVSQMARNIGRVLNMIDENTTVIPGHGPVSNKQELAAYKAMLEGTSAEVEAMREQGMNLGQMQLKGLSPKWDSWTKGFLSSGVWIGIVNSSLDADR</sequence>
<feature type="chain" id="PRO_5030841121" evidence="2">
    <location>
        <begin position="23"/>
        <end position="301"/>
    </location>
</feature>
<evidence type="ECO:0000259" key="3">
    <source>
        <dbReference type="SMART" id="SM00849"/>
    </source>
</evidence>
<keyword evidence="4" id="KW-0378">Hydrolase</keyword>
<dbReference type="Pfam" id="PF00753">
    <property type="entry name" value="Lactamase_B"/>
    <property type="match status" value="1"/>
</dbReference>
<dbReference type="Proteomes" id="UP000002171">
    <property type="component" value="Unassembled WGS sequence"/>
</dbReference>